<accession>A0ACD3YTG8</accession>
<gene>
    <name evidence="1" type="ORF">LCI18_003217</name>
</gene>
<proteinExistence type="predicted"/>
<sequence length="565" mass="63831">MFGNGENIIFEPFQVSAPVRDVLNAKHALTWDFPSCAVSVPFHVFNDASFQQNLADFLEQSSSEAFDQFAARAHKGGQSVVEARDCPEPALVNDMLMSLLEGLGNSVTVRQVRKRVRDDCVLDSSETPWRRSPYWLVLRATVGRLLCALSRDERIGRVYYKFIICVVLANLLGECVENLHPEMTLILQAKLCRRLAKLESEKQAASDTLRPVYERFFHATEGFFEGIIGRAKREVVTQWENYKASIVRPIPLLPGRAPTNDLSLRLPNSGRILLDLLSQGSVNTNRGVRVDLPSLQEGTISQVNQLTAQYTSLILGEPDLKRPTKSPSHAPQQVCVELSTIMNNYLKRGENAYRDSPLLMSQCLLRLFSLWVDMNQAAVAACPLLEDYHPVFIPHALDVLCLTTMEEMEQLARVQEYIAARIKAHNKHGRTIFSNPRCELAFAYQFVYHISAGHPMGDLVTKIDKASEKCRKAKESELEDLTERYRKLTQEIQDVSCTCTRLTGGIRQTKGCQRCKKLRARKALKIMIHEDFLPSDETDEDKAHCAAVVYELLIPKYLAGYRQAT</sequence>
<dbReference type="EMBL" id="CP090032">
    <property type="protein sequence ID" value="UPK92282.1"/>
    <property type="molecule type" value="Genomic_DNA"/>
</dbReference>
<dbReference type="Proteomes" id="UP000830768">
    <property type="component" value="Chromosome 3"/>
</dbReference>
<reference evidence="1" key="1">
    <citation type="submission" date="2021-11" db="EMBL/GenBank/DDBJ databases">
        <title>Fusarium solani-melongenae Genome sequencing and assembly.</title>
        <authorList>
            <person name="Xie S."/>
            <person name="Huang L."/>
            <person name="Zhang X."/>
        </authorList>
    </citation>
    <scope>NUCLEOTIDE SEQUENCE</scope>
    <source>
        <strain evidence="1">CRI 24-3</strain>
    </source>
</reference>
<keyword evidence="2" id="KW-1185">Reference proteome</keyword>
<name>A0ACD3YTG8_FUSSC</name>
<protein>
    <submittedName>
        <fullName evidence="1">Uncharacterized protein</fullName>
    </submittedName>
</protein>
<evidence type="ECO:0000313" key="1">
    <source>
        <dbReference type="EMBL" id="UPK92282.1"/>
    </source>
</evidence>
<organism evidence="1 2">
    <name type="scientific">Fusarium solani subsp. cucurbitae</name>
    <name type="common">Neocosmosporum cucurbitae</name>
    <dbReference type="NCBI Taxonomy" id="2747967"/>
    <lineage>
        <taxon>Eukaryota</taxon>
        <taxon>Fungi</taxon>
        <taxon>Dikarya</taxon>
        <taxon>Ascomycota</taxon>
        <taxon>Pezizomycotina</taxon>
        <taxon>Sordariomycetes</taxon>
        <taxon>Hypocreomycetidae</taxon>
        <taxon>Hypocreales</taxon>
        <taxon>Nectriaceae</taxon>
        <taxon>Fusarium</taxon>
        <taxon>Fusarium solani species complex</taxon>
    </lineage>
</organism>
<evidence type="ECO:0000313" key="2">
    <source>
        <dbReference type="Proteomes" id="UP000830768"/>
    </source>
</evidence>